<comment type="caution">
    <text evidence="2">The sequence shown here is derived from an EMBL/GenBank/DDBJ whole genome shotgun (WGS) entry which is preliminary data.</text>
</comment>
<dbReference type="Proteomes" id="UP000600247">
    <property type="component" value="Unassembled WGS sequence"/>
</dbReference>
<accession>A0A917M884</accession>
<dbReference type="AlphaFoldDB" id="A0A917M884"/>
<evidence type="ECO:0000256" key="1">
    <source>
        <dbReference type="SAM" id="Phobius"/>
    </source>
</evidence>
<proteinExistence type="predicted"/>
<reference evidence="2 3" key="1">
    <citation type="journal article" date="2014" name="Int. J. Syst. Evol. Microbiol.">
        <title>Complete genome sequence of Corynebacterium casei LMG S-19264T (=DSM 44701T), isolated from a smear-ripened cheese.</title>
        <authorList>
            <consortium name="US DOE Joint Genome Institute (JGI-PGF)"/>
            <person name="Walter F."/>
            <person name="Albersmeier A."/>
            <person name="Kalinowski J."/>
            <person name="Ruckert C."/>
        </authorList>
    </citation>
    <scope>NUCLEOTIDE SEQUENCE [LARGE SCALE GENOMIC DNA]</scope>
    <source>
        <strain evidence="2 3">CGMCC 1.15286</strain>
    </source>
</reference>
<keyword evidence="1" id="KW-0812">Transmembrane</keyword>
<feature type="transmembrane region" description="Helical" evidence="1">
    <location>
        <begin position="92"/>
        <end position="115"/>
    </location>
</feature>
<protein>
    <submittedName>
        <fullName evidence="2">Uncharacterized protein</fullName>
    </submittedName>
</protein>
<keyword evidence="1" id="KW-1133">Transmembrane helix</keyword>
<feature type="transmembrane region" description="Helical" evidence="1">
    <location>
        <begin position="64"/>
        <end position="86"/>
    </location>
</feature>
<sequence length="122" mass="13879">MTAWRISTGISTLICFVLYLSPVLAYMLRIEEAPLGYLWSLLFGLSGILFLDPGLRMPAWLRKLGWGCNMIVQIVLLLLTLGYLLQVKDARLLFWVYPVVHLLAAVLLAGFVIIYRRGEIRP</sequence>
<organism evidence="2 3">
    <name type="scientific">Paenibacillus radicis</name>
    <name type="common">ex Gao et al. 2016</name>
    <dbReference type="NCBI Taxonomy" id="1737354"/>
    <lineage>
        <taxon>Bacteria</taxon>
        <taxon>Bacillati</taxon>
        <taxon>Bacillota</taxon>
        <taxon>Bacilli</taxon>
        <taxon>Bacillales</taxon>
        <taxon>Paenibacillaceae</taxon>
        <taxon>Paenibacillus</taxon>
    </lineage>
</organism>
<keyword evidence="3" id="KW-1185">Reference proteome</keyword>
<feature type="transmembrane region" description="Helical" evidence="1">
    <location>
        <begin position="35"/>
        <end position="52"/>
    </location>
</feature>
<keyword evidence="1" id="KW-0472">Membrane</keyword>
<evidence type="ECO:0000313" key="2">
    <source>
        <dbReference type="EMBL" id="GGG85416.1"/>
    </source>
</evidence>
<dbReference type="EMBL" id="BMHY01000014">
    <property type="protein sequence ID" value="GGG85416.1"/>
    <property type="molecule type" value="Genomic_DNA"/>
</dbReference>
<gene>
    <name evidence="2" type="ORF">GCM10010918_49210</name>
</gene>
<evidence type="ECO:0000313" key="3">
    <source>
        <dbReference type="Proteomes" id="UP000600247"/>
    </source>
</evidence>
<name>A0A917M884_9BACL</name>
<dbReference type="RefSeq" id="WP_188892341.1">
    <property type="nucleotide sequence ID" value="NZ_BMHY01000014.1"/>
</dbReference>